<accession>A0A084IGN3</accession>
<dbReference type="AlphaFoldDB" id="A0A084IGN3"/>
<dbReference type="EMBL" id="APNK01000048">
    <property type="protein sequence ID" value="KEZ75867.1"/>
    <property type="molecule type" value="Genomic_DNA"/>
</dbReference>
<organism evidence="1 2">
    <name type="scientific">Salinisphaera hydrothermalis (strain C41B8)</name>
    <dbReference type="NCBI Taxonomy" id="1304275"/>
    <lineage>
        <taxon>Bacteria</taxon>
        <taxon>Pseudomonadati</taxon>
        <taxon>Pseudomonadota</taxon>
        <taxon>Gammaproteobacteria</taxon>
        <taxon>Salinisphaerales</taxon>
        <taxon>Salinisphaeraceae</taxon>
        <taxon>Salinisphaera</taxon>
    </lineage>
</organism>
<gene>
    <name evidence="1" type="ORF">C41B8_17893</name>
</gene>
<evidence type="ECO:0000313" key="1">
    <source>
        <dbReference type="EMBL" id="KEZ75867.1"/>
    </source>
</evidence>
<name>A0A084IGN3_SALHC</name>
<dbReference type="RefSeq" id="WP_037341391.1">
    <property type="nucleotide sequence ID" value="NZ_APNK01000048.1"/>
</dbReference>
<proteinExistence type="predicted"/>
<comment type="caution">
    <text evidence="1">The sequence shown here is derived from an EMBL/GenBank/DDBJ whole genome shotgun (WGS) entry which is preliminary data.</text>
</comment>
<protein>
    <submittedName>
        <fullName evidence="1">Uncharacterized protein</fullName>
    </submittedName>
</protein>
<sequence length="145" mass="15958">MTAGNNFHPGGRDLTLPTEQQQAVELIQRELQSCCADYDTLERTGQLGSHRPLARAIEMLRPSVGDVARQRALVLVNQYARHAVVSGNLVGASHKADDDMLFCLDCDWIGERWETAAGECPWCQADGSSGRLSDGDPMSRFSMYS</sequence>
<keyword evidence="2" id="KW-1185">Reference proteome</keyword>
<dbReference type="Proteomes" id="UP000028302">
    <property type="component" value="Unassembled WGS sequence"/>
</dbReference>
<evidence type="ECO:0000313" key="2">
    <source>
        <dbReference type="Proteomes" id="UP000028302"/>
    </source>
</evidence>
<dbReference type="OrthoDB" id="9961681at2"/>
<reference evidence="1 2" key="1">
    <citation type="submission" date="2013-03" db="EMBL/GenBank/DDBJ databases">
        <title>Salinisphaera hydrothermalis C41B8 Genome Sequencing.</title>
        <authorList>
            <person name="Li C."/>
            <person name="Lai Q."/>
            <person name="Shao Z."/>
        </authorList>
    </citation>
    <scope>NUCLEOTIDE SEQUENCE [LARGE SCALE GENOMIC DNA]</scope>
    <source>
        <strain evidence="1 2">C41B8</strain>
    </source>
</reference>